<dbReference type="Proteomes" id="UP001289374">
    <property type="component" value="Unassembled WGS sequence"/>
</dbReference>
<proteinExistence type="predicted"/>
<protein>
    <submittedName>
        <fullName evidence="2">Uncharacterized protein</fullName>
    </submittedName>
</protein>
<dbReference type="AlphaFoldDB" id="A0AAE1XDL7"/>
<dbReference type="PANTHER" id="PTHR34278">
    <property type="entry name" value="PROTEIN THI031, PUTATIVE-RELATED"/>
    <property type="match status" value="1"/>
</dbReference>
<sequence>MKKQGRQQGTVRPFPILSTARNPRSRSRTLNELSSPPTAAAGLFTTVSPKPTNHSQFIGKCGRPRCPHCHVCPAAKSKDKVKGAQKMRSSSLDYRLIAWRGMDPESGKRFSWSSATGVLDYLAGDDMYCCYEANYDNDDESYEHEIEEVDEEEEMSSCEVGLFWQLVDEDERWCLVKNHD</sequence>
<evidence type="ECO:0000313" key="2">
    <source>
        <dbReference type="EMBL" id="KAK4409972.1"/>
    </source>
</evidence>
<keyword evidence="3" id="KW-1185">Reference proteome</keyword>
<accession>A0AAE1XDL7</accession>
<gene>
    <name evidence="2" type="ORF">Sango_0070200</name>
</gene>
<dbReference type="EMBL" id="JACGWL010000001">
    <property type="protein sequence ID" value="KAK4409972.1"/>
    <property type="molecule type" value="Genomic_DNA"/>
</dbReference>
<dbReference type="PANTHER" id="PTHR34278:SF1">
    <property type="entry name" value="PROTEIN THI031, PUTATIVE-RELATED"/>
    <property type="match status" value="1"/>
</dbReference>
<reference evidence="2" key="2">
    <citation type="journal article" date="2024" name="Plant">
        <title>Genomic evolution and insights into agronomic trait innovations of Sesamum species.</title>
        <authorList>
            <person name="Miao H."/>
            <person name="Wang L."/>
            <person name="Qu L."/>
            <person name="Liu H."/>
            <person name="Sun Y."/>
            <person name="Le M."/>
            <person name="Wang Q."/>
            <person name="Wei S."/>
            <person name="Zheng Y."/>
            <person name="Lin W."/>
            <person name="Duan Y."/>
            <person name="Cao H."/>
            <person name="Xiong S."/>
            <person name="Wang X."/>
            <person name="Wei L."/>
            <person name="Li C."/>
            <person name="Ma Q."/>
            <person name="Ju M."/>
            <person name="Zhao R."/>
            <person name="Li G."/>
            <person name="Mu C."/>
            <person name="Tian Q."/>
            <person name="Mei H."/>
            <person name="Zhang T."/>
            <person name="Gao T."/>
            <person name="Zhang H."/>
        </authorList>
    </citation>
    <scope>NUCLEOTIDE SEQUENCE</scope>
    <source>
        <strain evidence="2">K16</strain>
    </source>
</reference>
<reference evidence="2" key="1">
    <citation type="submission" date="2020-06" db="EMBL/GenBank/DDBJ databases">
        <authorList>
            <person name="Li T."/>
            <person name="Hu X."/>
            <person name="Zhang T."/>
            <person name="Song X."/>
            <person name="Zhang H."/>
            <person name="Dai N."/>
            <person name="Sheng W."/>
            <person name="Hou X."/>
            <person name="Wei L."/>
        </authorList>
    </citation>
    <scope>NUCLEOTIDE SEQUENCE</scope>
    <source>
        <strain evidence="2">K16</strain>
        <tissue evidence="2">Leaf</tissue>
    </source>
</reference>
<feature type="compositionally biased region" description="Polar residues" evidence="1">
    <location>
        <begin position="1"/>
        <end position="10"/>
    </location>
</feature>
<feature type="compositionally biased region" description="Polar residues" evidence="1">
    <location>
        <begin position="28"/>
        <end position="37"/>
    </location>
</feature>
<feature type="region of interest" description="Disordered" evidence="1">
    <location>
        <begin position="1"/>
        <end position="46"/>
    </location>
</feature>
<comment type="caution">
    <text evidence="2">The sequence shown here is derived from an EMBL/GenBank/DDBJ whole genome shotgun (WGS) entry which is preliminary data.</text>
</comment>
<evidence type="ECO:0000256" key="1">
    <source>
        <dbReference type="SAM" id="MobiDB-lite"/>
    </source>
</evidence>
<name>A0AAE1XDL7_9LAMI</name>
<evidence type="ECO:0000313" key="3">
    <source>
        <dbReference type="Proteomes" id="UP001289374"/>
    </source>
</evidence>
<organism evidence="2 3">
    <name type="scientific">Sesamum angolense</name>
    <dbReference type="NCBI Taxonomy" id="2727404"/>
    <lineage>
        <taxon>Eukaryota</taxon>
        <taxon>Viridiplantae</taxon>
        <taxon>Streptophyta</taxon>
        <taxon>Embryophyta</taxon>
        <taxon>Tracheophyta</taxon>
        <taxon>Spermatophyta</taxon>
        <taxon>Magnoliopsida</taxon>
        <taxon>eudicotyledons</taxon>
        <taxon>Gunneridae</taxon>
        <taxon>Pentapetalae</taxon>
        <taxon>asterids</taxon>
        <taxon>lamiids</taxon>
        <taxon>Lamiales</taxon>
        <taxon>Pedaliaceae</taxon>
        <taxon>Sesamum</taxon>
    </lineage>
</organism>